<keyword evidence="3 11" id="KW-0158">Chromosome</keyword>
<comment type="subcellular location">
    <subcellularLocation>
        <location evidence="11">Nucleus</location>
    </subcellularLocation>
    <subcellularLocation>
        <location evidence="11">Chromosome</location>
    </subcellularLocation>
</comment>
<comment type="similarity">
    <text evidence="1 11">Belongs to the SSRP1 family.</text>
</comment>
<dbReference type="Pfam" id="PF17292">
    <property type="entry name" value="POB3_N"/>
    <property type="match status" value="1"/>
</dbReference>
<feature type="domain" description="HMG box" evidence="13">
    <location>
        <begin position="552"/>
        <end position="620"/>
    </location>
</feature>
<evidence type="ECO:0000256" key="8">
    <source>
        <dbReference type="ARBA" id="ARBA00023204"/>
    </source>
</evidence>
<keyword evidence="15" id="KW-1185">Reference proteome</keyword>
<name>A0ABP0FPI6_CLALP</name>
<dbReference type="InterPro" id="IPR011993">
    <property type="entry name" value="PH-like_dom_sf"/>
</dbReference>
<feature type="compositionally biased region" description="Low complexity" evidence="12">
    <location>
        <begin position="638"/>
        <end position="655"/>
    </location>
</feature>
<evidence type="ECO:0000256" key="2">
    <source>
        <dbReference type="ARBA" id="ARBA00016104"/>
    </source>
</evidence>
<comment type="caution">
    <text evidence="14">The sequence shown here is derived from an EMBL/GenBank/DDBJ whole genome shotgun (WGS) entry which is preliminary data.</text>
</comment>
<dbReference type="SUPFAM" id="SSF50729">
    <property type="entry name" value="PH domain-like"/>
    <property type="match status" value="1"/>
</dbReference>
<dbReference type="InterPro" id="IPR024954">
    <property type="entry name" value="SSRP1_DD"/>
</dbReference>
<protein>
    <recommendedName>
        <fullName evidence="2 11">FACT complex subunit SSRP1</fullName>
    </recommendedName>
</protein>
<feature type="region of interest" description="Disordered" evidence="12">
    <location>
        <begin position="459"/>
        <end position="567"/>
    </location>
</feature>
<evidence type="ECO:0000256" key="9">
    <source>
        <dbReference type="ARBA" id="ARBA00023242"/>
    </source>
</evidence>
<feature type="compositionally biased region" description="Basic and acidic residues" evidence="12">
    <location>
        <begin position="527"/>
        <end position="540"/>
    </location>
</feature>
<dbReference type="Gene3D" id="2.30.29.220">
    <property type="entry name" value="Structure-specific recognition protein (SSRP1)"/>
    <property type="match status" value="1"/>
</dbReference>
<organism evidence="14 15">
    <name type="scientific">Clavelina lepadiformis</name>
    <name type="common">Light-bulb sea squirt</name>
    <name type="synonym">Ascidia lepadiformis</name>
    <dbReference type="NCBI Taxonomy" id="159417"/>
    <lineage>
        <taxon>Eukaryota</taxon>
        <taxon>Metazoa</taxon>
        <taxon>Chordata</taxon>
        <taxon>Tunicata</taxon>
        <taxon>Ascidiacea</taxon>
        <taxon>Aplousobranchia</taxon>
        <taxon>Clavelinidae</taxon>
        <taxon>Clavelina</taxon>
    </lineage>
</organism>
<dbReference type="PROSITE" id="PS50118">
    <property type="entry name" value="HMG_BOX_2"/>
    <property type="match status" value="1"/>
</dbReference>
<evidence type="ECO:0000256" key="1">
    <source>
        <dbReference type="ARBA" id="ARBA00010060"/>
    </source>
</evidence>
<proteinExistence type="inferred from homology"/>
<evidence type="ECO:0000256" key="12">
    <source>
        <dbReference type="SAM" id="MobiDB-lite"/>
    </source>
</evidence>
<feature type="region of interest" description="Disordered" evidence="12">
    <location>
        <begin position="586"/>
        <end position="718"/>
    </location>
</feature>
<dbReference type="PANTHER" id="PTHR45849:SF1">
    <property type="entry name" value="FACT COMPLEX SUBUNIT SSRP1"/>
    <property type="match status" value="1"/>
</dbReference>
<evidence type="ECO:0000256" key="4">
    <source>
        <dbReference type="ARBA" id="ARBA00022705"/>
    </source>
</evidence>
<evidence type="ECO:0000256" key="11">
    <source>
        <dbReference type="RuleBase" id="RU364013"/>
    </source>
</evidence>
<dbReference type="SUPFAM" id="SSF47095">
    <property type="entry name" value="HMG-box"/>
    <property type="match status" value="1"/>
</dbReference>
<dbReference type="InterPro" id="IPR038167">
    <property type="entry name" value="SSRP1_sf"/>
</dbReference>
<comment type="function">
    <text evidence="11">Component of the FACT complex, a general chromatin factor that acts to reorganize nucleosomes. The FACT complex is involved in multiple processes that require DNA as a template such as mRNA elongation, DNA replication and DNA repair. During transcription elongation the FACT complex acts as a histone chaperone that both destabilizes and restores nucleosomal structure. It facilitates the passage of RNA polymerase II and transcription by promoting the dissociation of one histone H2A-H2B dimer from the nucleosome, then subsequently promotes the reestablishment of the nucleosome following the passage of RNA polymerase II.</text>
</comment>
<reference evidence="14 15" key="1">
    <citation type="submission" date="2024-02" db="EMBL/GenBank/DDBJ databases">
        <authorList>
            <person name="Daric V."/>
            <person name="Darras S."/>
        </authorList>
    </citation>
    <scope>NUCLEOTIDE SEQUENCE [LARGE SCALE GENOMIC DNA]</scope>
</reference>
<evidence type="ECO:0000256" key="10">
    <source>
        <dbReference type="PROSITE-ProRule" id="PRU00267"/>
    </source>
</evidence>
<evidence type="ECO:0000313" key="15">
    <source>
        <dbReference type="Proteomes" id="UP001642483"/>
    </source>
</evidence>
<keyword evidence="6 11" id="KW-0805">Transcription regulation</keyword>
<dbReference type="CDD" id="cd13231">
    <property type="entry name" value="PH2_SSRP1-like"/>
    <property type="match status" value="1"/>
</dbReference>
<keyword evidence="9 10" id="KW-0539">Nucleus</keyword>
<evidence type="ECO:0000256" key="5">
    <source>
        <dbReference type="ARBA" id="ARBA00022763"/>
    </source>
</evidence>
<dbReference type="EMBL" id="CAWYQH010000068">
    <property type="protein sequence ID" value="CAK8679908.1"/>
    <property type="molecule type" value="Genomic_DNA"/>
</dbReference>
<dbReference type="Gene3D" id="1.10.30.10">
    <property type="entry name" value="High mobility group box domain"/>
    <property type="match status" value="1"/>
</dbReference>
<dbReference type="Proteomes" id="UP001642483">
    <property type="component" value="Unassembled WGS sequence"/>
</dbReference>
<feature type="compositionally biased region" description="Acidic residues" evidence="12">
    <location>
        <begin position="466"/>
        <end position="516"/>
    </location>
</feature>
<dbReference type="PANTHER" id="PTHR45849">
    <property type="entry name" value="FACT COMPLEX SUBUNIT SSRP1"/>
    <property type="match status" value="1"/>
</dbReference>
<keyword evidence="8 11" id="KW-0234">DNA repair</keyword>
<dbReference type="SMART" id="SM00398">
    <property type="entry name" value="HMG"/>
    <property type="match status" value="1"/>
</dbReference>
<dbReference type="Pfam" id="PF03531">
    <property type="entry name" value="SSrecog"/>
    <property type="match status" value="1"/>
</dbReference>
<dbReference type="InterPro" id="IPR036910">
    <property type="entry name" value="HMG_box_dom_sf"/>
</dbReference>
<dbReference type="CDD" id="cd21994">
    <property type="entry name" value="HMG-box_SSRP1-like"/>
    <property type="match status" value="1"/>
</dbReference>
<evidence type="ECO:0000256" key="7">
    <source>
        <dbReference type="ARBA" id="ARBA00023163"/>
    </source>
</evidence>
<dbReference type="InterPro" id="IPR013719">
    <property type="entry name" value="RTT106/SPT16-like_middle_dom"/>
</dbReference>
<evidence type="ECO:0000259" key="13">
    <source>
        <dbReference type="PROSITE" id="PS50118"/>
    </source>
</evidence>
<accession>A0ABP0FPI6</accession>
<dbReference type="Pfam" id="PF21103">
    <property type="entry name" value="PH1_SSRP1-like"/>
    <property type="match status" value="1"/>
</dbReference>
<dbReference type="Pfam" id="PF00505">
    <property type="entry name" value="HMG_box"/>
    <property type="match status" value="1"/>
</dbReference>
<dbReference type="Pfam" id="PF08512">
    <property type="entry name" value="Rttp106-like_middle"/>
    <property type="match status" value="1"/>
</dbReference>
<evidence type="ECO:0000256" key="6">
    <source>
        <dbReference type="ARBA" id="ARBA00023015"/>
    </source>
</evidence>
<gene>
    <name evidence="14" type="ORF">CVLEPA_LOCUS10152</name>
</gene>
<keyword evidence="7 11" id="KW-0804">Transcription</keyword>
<dbReference type="CDD" id="cd13230">
    <property type="entry name" value="PH1_SSRP1-like"/>
    <property type="match status" value="1"/>
</dbReference>
<keyword evidence="5 11" id="KW-0227">DNA damage</keyword>
<feature type="compositionally biased region" description="Basic and acidic residues" evidence="12">
    <location>
        <begin position="592"/>
        <end position="620"/>
    </location>
</feature>
<keyword evidence="4 11" id="KW-0235">DNA replication</keyword>
<dbReference type="InterPro" id="IPR048993">
    <property type="entry name" value="SSRP1-like_PH1"/>
</dbReference>
<dbReference type="InterPro" id="IPR009071">
    <property type="entry name" value="HMG_box_dom"/>
</dbReference>
<dbReference type="PRINTS" id="PR00887">
    <property type="entry name" value="SSRCOGNITION"/>
</dbReference>
<feature type="compositionally biased region" description="Acidic residues" evidence="12">
    <location>
        <begin position="708"/>
        <end position="718"/>
    </location>
</feature>
<dbReference type="SMART" id="SM01287">
    <property type="entry name" value="Rtt106"/>
    <property type="match status" value="1"/>
</dbReference>
<dbReference type="Gene3D" id="2.30.29.150">
    <property type="match status" value="1"/>
</dbReference>
<dbReference type="InterPro" id="IPR000969">
    <property type="entry name" value="SSRP1/POB3"/>
</dbReference>
<dbReference type="InterPro" id="IPR035417">
    <property type="entry name" value="SSRP1/POB3_N"/>
</dbReference>
<evidence type="ECO:0000256" key="3">
    <source>
        <dbReference type="ARBA" id="ARBA00022454"/>
    </source>
</evidence>
<evidence type="ECO:0000313" key="14">
    <source>
        <dbReference type="EMBL" id="CAK8679908.1"/>
    </source>
</evidence>
<feature type="DNA-binding region" description="HMG box" evidence="10">
    <location>
        <begin position="552"/>
        <end position="620"/>
    </location>
</feature>
<dbReference type="InterPro" id="IPR050454">
    <property type="entry name" value="RTT106/SSRP1_HistChap/FACT"/>
</dbReference>
<dbReference type="Gene3D" id="2.30.29.30">
    <property type="entry name" value="Pleckstrin-homology domain (PH domain)/Phosphotyrosine-binding domain (PTB)"/>
    <property type="match status" value="2"/>
</dbReference>
<sequence>MAMNGELLDFKDIFQESRGAMLDGRLQILSEKFVFKNNKTGKIDTIANSDVSGIVWRRVARDNELKLTLKNGHIFKFDGFKDKEFERINSFVKSRYGMEVEQQELSGKGWNWGSVDFQGYEMQFDVGSKLSFEIPLSNVSQCTQSKDEVALEFHQNDDSELSLMEMRFYIPPSQDDSVDKVKEFHESVMAKADVLQVKGNAICIFQDLQCLTPRGRYDIRMYPKFIQLHGKTFDYKITYTSILRLFLLPHKDQRQIFFVVSLDPPLKQGQTRYHFLILLFYKEDDLFAELTLSDEEIEERFDGKLQKTMSGPMYEVVSRVVKHLVQRKITVPGSYKGVGGVQSITCTYKASSGFLYPLERGFMYVHKPPVHIRFDEIATVNFARGTTKINRSFDFEVETRSKGNYVFSNIERDQYAALYDFVSNKKLKIKNIGKGGINYDTMQESDDDDVHDPYMERMKQEAAARDEEDDDDDEESEDEDFQPTEQNENDVAEEFDSDAESSEEDESGKEEEDSEEEQKPKKRPKEKKVVKERTPKETGSRKRKAKKDPNAPKRPPSAYLQWLNDNRAKLKHENPGISITELSKLAGQQWSKVDRSVKEKYEQKYRKAKEVYEVSMREYKQSGGASTTSPPVKKAKSKPSSQNTGKVTTNTTPTKYKSKEFITESDSLSSSDSEEETKPKSSSKKAPPSPQADSEEESEAEQTPASSSEEEDEDDDSD</sequence>
<keyword evidence="10" id="KW-0238">DNA-binding</keyword>